<keyword evidence="1" id="KW-0677">Repeat</keyword>
<dbReference type="Gene3D" id="1.25.40.10">
    <property type="entry name" value="Tetratricopeptide repeat domain"/>
    <property type="match status" value="2"/>
</dbReference>
<dbReference type="SMART" id="SM00028">
    <property type="entry name" value="TPR"/>
    <property type="match status" value="3"/>
</dbReference>
<dbReference type="EMBL" id="BAABCW010000022">
    <property type="protein sequence ID" value="GAA3519819.1"/>
    <property type="molecule type" value="Genomic_DNA"/>
</dbReference>
<dbReference type="PROSITE" id="PS50005">
    <property type="entry name" value="TPR"/>
    <property type="match status" value="1"/>
</dbReference>
<evidence type="ECO:0008006" key="6">
    <source>
        <dbReference type="Google" id="ProtNLM"/>
    </source>
</evidence>
<dbReference type="RefSeq" id="WP_344930079.1">
    <property type="nucleotide sequence ID" value="NZ_BAABCW010000022.1"/>
</dbReference>
<evidence type="ECO:0000313" key="5">
    <source>
        <dbReference type="Proteomes" id="UP001500459"/>
    </source>
</evidence>
<evidence type="ECO:0000256" key="2">
    <source>
        <dbReference type="ARBA" id="ARBA00022803"/>
    </source>
</evidence>
<evidence type="ECO:0000313" key="4">
    <source>
        <dbReference type="EMBL" id="GAA3519819.1"/>
    </source>
</evidence>
<reference evidence="5" key="1">
    <citation type="journal article" date="2019" name="Int. J. Syst. Evol. Microbiol.">
        <title>The Global Catalogue of Microorganisms (GCM) 10K type strain sequencing project: providing services to taxonomists for standard genome sequencing and annotation.</title>
        <authorList>
            <consortium name="The Broad Institute Genomics Platform"/>
            <consortium name="The Broad Institute Genome Sequencing Center for Infectious Disease"/>
            <person name="Wu L."/>
            <person name="Ma J."/>
        </authorList>
    </citation>
    <scope>NUCLEOTIDE SEQUENCE [LARGE SCALE GENOMIC DNA]</scope>
    <source>
        <strain evidence="5">JCM 17106</strain>
    </source>
</reference>
<dbReference type="InterPro" id="IPR050498">
    <property type="entry name" value="Ycf3"/>
</dbReference>
<gene>
    <name evidence="4" type="ORF">GCM10022393_37540</name>
</gene>
<sequence>MKVTLIISLLLYNILCYGQDNCFIYPEGSGNRKACELSYKAIELSQGSKESQLIFDAAIAIGPEYAWTYYEKSVPYFKRGFLTQGLHILNKAVKLKPLDYLCYRAYWYWQYQNYNLCIQDLETYYSLPKSYQQFTPGGEKDMRLILGLAYAKNNKYAKAIKTIEDCINSYESEDDIGLADYHSLGILYLKNKQYDNAINTLTKQLAIYDMIPDSYFFLGLAYKGVSDFKQAQVQFNQALIMFKDDQRYPNPNAGFRIYASDVEKEIDK</sequence>
<dbReference type="Pfam" id="PF13176">
    <property type="entry name" value="TPR_7"/>
    <property type="match status" value="1"/>
</dbReference>
<dbReference type="InterPro" id="IPR011990">
    <property type="entry name" value="TPR-like_helical_dom_sf"/>
</dbReference>
<name>A0ABP6UU87_9FLAO</name>
<accession>A0ABP6UU87</accession>
<keyword evidence="5" id="KW-1185">Reference proteome</keyword>
<dbReference type="InterPro" id="IPR019734">
    <property type="entry name" value="TPR_rpt"/>
</dbReference>
<evidence type="ECO:0000256" key="3">
    <source>
        <dbReference type="PROSITE-ProRule" id="PRU00339"/>
    </source>
</evidence>
<dbReference type="PANTHER" id="PTHR44858:SF1">
    <property type="entry name" value="UDP-N-ACETYLGLUCOSAMINE--PEPTIDE N-ACETYLGLUCOSAMINYLTRANSFERASE SPINDLY-RELATED"/>
    <property type="match status" value="1"/>
</dbReference>
<dbReference type="PANTHER" id="PTHR44858">
    <property type="entry name" value="TETRATRICOPEPTIDE REPEAT PROTEIN 6"/>
    <property type="match status" value="1"/>
</dbReference>
<dbReference type="Proteomes" id="UP001500459">
    <property type="component" value="Unassembled WGS sequence"/>
</dbReference>
<evidence type="ECO:0000256" key="1">
    <source>
        <dbReference type="ARBA" id="ARBA00022737"/>
    </source>
</evidence>
<dbReference type="SUPFAM" id="SSF48452">
    <property type="entry name" value="TPR-like"/>
    <property type="match status" value="1"/>
</dbReference>
<organism evidence="4 5">
    <name type="scientific">Aquimarina addita</name>
    <dbReference type="NCBI Taxonomy" id="870485"/>
    <lineage>
        <taxon>Bacteria</taxon>
        <taxon>Pseudomonadati</taxon>
        <taxon>Bacteroidota</taxon>
        <taxon>Flavobacteriia</taxon>
        <taxon>Flavobacteriales</taxon>
        <taxon>Flavobacteriaceae</taxon>
        <taxon>Aquimarina</taxon>
    </lineage>
</organism>
<comment type="caution">
    <text evidence="4">The sequence shown here is derived from an EMBL/GenBank/DDBJ whole genome shotgun (WGS) entry which is preliminary data.</text>
</comment>
<keyword evidence="2 3" id="KW-0802">TPR repeat</keyword>
<feature type="repeat" description="TPR" evidence="3">
    <location>
        <begin position="212"/>
        <end position="245"/>
    </location>
</feature>
<protein>
    <recommendedName>
        <fullName evidence="6">Tetratricopeptide repeat protein</fullName>
    </recommendedName>
</protein>
<proteinExistence type="predicted"/>
<dbReference type="Pfam" id="PF13181">
    <property type="entry name" value="TPR_8"/>
    <property type="match status" value="1"/>
</dbReference>